<evidence type="ECO:0000259" key="13">
    <source>
        <dbReference type="PROSITE" id="PS50097"/>
    </source>
</evidence>
<dbReference type="SUPFAM" id="SSF54695">
    <property type="entry name" value="POZ domain"/>
    <property type="match status" value="1"/>
</dbReference>
<dbReference type="FunFam" id="3.30.160.60:FF:000100">
    <property type="entry name" value="Zinc finger 45-like"/>
    <property type="match status" value="1"/>
</dbReference>
<dbReference type="Gene3D" id="3.30.160.60">
    <property type="entry name" value="Classic Zinc Finger"/>
    <property type="match status" value="6"/>
</dbReference>
<feature type="domain" description="C2H2-type" evidence="14">
    <location>
        <begin position="581"/>
        <end position="608"/>
    </location>
</feature>
<organism evidence="15 16">
    <name type="scientific">Acrobeloides nanus</name>
    <dbReference type="NCBI Taxonomy" id="290746"/>
    <lineage>
        <taxon>Eukaryota</taxon>
        <taxon>Metazoa</taxon>
        <taxon>Ecdysozoa</taxon>
        <taxon>Nematoda</taxon>
        <taxon>Chromadorea</taxon>
        <taxon>Rhabditida</taxon>
        <taxon>Tylenchina</taxon>
        <taxon>Cephalobomorpha</taxon>
        <taxon>Cephaloboidea</taxon>
        <taxon>Cephalobidae</taxon>
        <taxon>Acrobeloides</taxon>
    </lineage>
</organism>
<evidence type="ECO:0000256" key="12">
    <source>
        <dbReference type="SAM" id="MobiDB-lite"/>
    </source>
</evidence>
<dbReference type="PANTHER" id="PTHR24393:SF15">
    <property type="entry name" value="IP01243P-RELATED"/>
    <property type="match status" value="1"/>
</dbReference>
<dbReference type="InterPro" id="IPR011705">
    <property type="entry name" value="BACK"/>
</dbReference>
<protein>
    <submittedName>
        <fullName evidence="16">Uncharacterized protein</fullName>
    </submittedName>
</protein>
<dbReference type="SUPFAM" id="SSF57667">
    <property type="entry name" value="beta-beta-alpha zinc fingers"/>
    <property type="match status" value="5"/>
</dbReference>
<dbReference type="InterPro" id="IPR000210">
    <property type="entry name" value="BTB/POZ_dom"/>
</dbReference>
<dbReference type="GO" id="GO:0005634">
    <property type="term" value="C:nucleus"/>
    <property type="evidence" value="ECO:0007669"/>
    <property type="project" value="UniProtKB-SubCell"/>
</dbReference>
<name>A0A914CC32_9BILA</name>
<evidence type="ECO:0000256" key="5">
    <source>
        <dbReference type="ARBA" id="ARBA00022771"/>
    </source>
</evidence>
<evidence type="ECO:0000256" key="10">
    <source>
        <dbReference type="ARBA" id="ARBA00023242"/>
    </source>
</evidence>
<dbReference type="PANTHER" id="PTHR24393">
    <property type="entry name" value="ZINC FINGER PROTEIN"/>
    <property type="match status" value="1"/>
</dbReference>
<dbReference type="InterPro" id="IPR013087">
    <property type="entry name" value="Znf_C2H2_type"/>
</dbReference>
<dbReference type="InterPro" id="IPR011333">
    <property type="entry name" value="SKP1/BTB/POZ_sf"/>
</dbReference>
<proteinExistence type="inferred from homology"/>
<evidence type="ECO:0000256" key="1">
    <source>
        <dbReference type="ARBA" id="ARBA00004123"/>
    </source>
</evidence>
<keyword evidence="3" id="KW-0479">Metal-binding</keyword>
<dbReference type="Pfam" id="PF00096">
    <property type="entry name" value="zf-C2H2"/>
    <property type="match status" value="2"/>
</dbReference>
<sequence length="1027" mass="117960">MSLAACSKDGAGSLNPMSFTDQHGNAVLERLRYQRATGRFCDVLIVVKERQFCAHRNILAACSPYFDSILKHGKIVKEKVTVNCQNSAVFELLLNYMYSGSVVIDRSVVTELLKLSNNLLIMKLKNYCAEYLERYIDAANCLSVKELANKYNLPALLRKASEFFDSNINGCLLESVDILDYSVNQIKTLLNEPKYQGTIRADVYLNLIARWISHKLHERESFFKELISQCPFQMLNPQKLERMLDFNPLFTQSEACCFAILQAMYDHRMPMAKYEFQYRNLYAKYSGGTNSNVYYDDANTFVTNSGVIGRQLERPHSEPEGSIEDDFDEEIPDDGSSDEEQENMELAMIDNSQSGPSGSIGDQPRPSLKLKINLGGAVSTPPSAPLLKKKKLLSKSTSLHKLYRKSISAANQIMQKRRGRPPKFRRPPIDFARINEEPQSKYYEFEEDPNSAVVFEEPDDLNPEVPQEETLEDQEVQATMEGEIDRQNEIGEQSELSCEHCVFRTHAASKLKKHIANAHARNILYICNICRFECRWNRAFYDHMRQHFQGPPFQCDSCPYTVDRIHVLLSHRLTHTDEKPYKCPDCDFKCLFKHNMIMHHRIHSGEKPYECPDCKKRFALKPVYDQHVAAHTEDRPFVCDQCGFSTKYQSHLISHRRVHSGDLFFCTVTSCSYSSPKKSQLAAHLRTHMAVRSHQCKICNRCFIEKSHLVRHERIHLEEKPFKCDNCEYSSSRRDKLKEHILKHHNSAANSKAQRRRYRRAKQIAQLAAQAKLNQPDPGNFFRPIQPGEYAQQQRTLSTGEGPSTSGAQQTQQQQPPQLMPQQQQRSTQQQQVQRQQQEMLGMHEFNTIPQIHLNRPSSEVPNTSGNPLVLSPSLSLNFDLHGTADFLNDNFTPPPRLDRSAELRHEHNDELVTPIPQQTSEPSTHITGQNLRNPHSVYAIHTTRTAADDLFAGLHQQHQQSDQQPQNDPQRPMSLPPYGAQLSAAQLQLQQQAQFMEMFQQQQGQPSQQQPQQGQGDQQNRWQNQW</sequence>
<evidence type="ECO:0000256" key="2">
    <source>
        <dbReference type="ARBA" id="ARBA00006991"/>
    </source>
</evidence>
<feature type="region of interest" description="Disordered" evidence="12">
    <location>
        <begin position="956"/>
        <end position="979"/>
    </location>
</feature>
<keyword evidence="4" id="KW-0677">Repeat</keyword>
<feature type="compositionally biased region" description="Polar residues" evidence="12">
    <location>
        <begin position="791"/>
        <end position="808"/>
    </location>
</feature>
<feature type="domain" description="C2H2-type" evidence="14">
    <location>
        <begin position="637"/>
        <end position="664"/>
    </location>
</feature>
<reference evidence="16" key="1">
    <citation type="submission" date="2022-11" db="UniProtKB">
        <authorList>
            <consortium name="WormBaseParasite"/>
        </authorList>
    </citation>
    <scope>IDENTIFICATION</scope>
</reference>
<keyword evidence="15" id="KW-1185">Reference proteome</keyword>
<dbReference type="Pfam" id="PF07707">
    <property type="entry name" value="BACK"/>
    <property type="match status" value="1"/>
</dbReference>
<evidence type="ECO:0000256" key="11">
    <source>
        <dbReference type="PROSITE-ProRule" id="PRU00042"/>
    </source>
</evidence>
<keyword evidence="8" id="KW-0238">DNA-binding</keyword>
<dbReference type="InterPro" id="IPR036236">
    <property type="entry name" value="Znf_C2H2_sf"/>
</dbReference>
<feature type="domain" description="C2H2-type" evidence="14">
    <location>
        <begin position="694"/>
        <end position="721"/>
    </location>
</feature>
<feature type="domain" description="C2H2-type" evidence="14">
    <location>
        <begin position="722"/>
        <end position="749"/>
    </location>
</feature>
<dbReference type="SMART" id="SM00225">
    <property type="entry name" value="BTB"/>
    <property type="match status" value="1"/>
</dbReference>
<dbReference type="GO" id="GO:0000978">
    <property type="term" value="F:RNA polymerase II cis-regulatory region sequence-specific DNA binding"/>
    <property type="evidence" value="ECO:0007669"/>
    <property type="project" value="TreeGrafter"/>
</dbReference>
<evidence type="ECO:0000313" key="16">
    <source>
        <dbReference type="WBParaSite" id="ACRNAN_Path_832.g3177.t1"/>
    </source>
</evidence>
<dbReference type="Pfam" id="PF00651">
    <property type="entry name" value="BTB"/>
    <property type="match status" value="1"/>
</dbReference>
<dbReference type="PROSITE" id="PS00028">
    <property type="entry name" value="ZINC_FINGER_C2H2_1"/>
    <property type="match status" value="4"/>
</dbReference>
<feature type="domain" description="C2H2-type" evidence="14">
    <location>
        <begin position="553"/>
        <end position="580"/>
    </location>
</feature>
<dbReference type="SMART" id="SM00355">
    <property type="entry name" value="ZnF_C2H2"/>
    <property type="match status" value="9"/>
</dbReference>
<dbReference type="GO" id="GO:0008270">
    <property type="term" value="F:zinc ion binding"/>
    <property type="evidence" value="ECO:0007669"/>
    <property type="project" value="UniProtKB-KW"/>
</dbReference>
<evidence type="ECO:0000256" key="9">
    <source>
        <dbReference type="ARBA" id="ARBA00023163"/>
    </source>
</evidence>
<evidence type="ECO:0000256" key="4">
    <source>
        <dbReference type="ARBA" id="ARBA00022737"/>
    </source>
</evidence>
<comment type="subcellular location">
    <subcellularLocation>
        <location evidence="1">Nucleus</location>
    </subcellularLocation>
</comment>
<keyword evidence="5 11" id="KW-0863">Zinc-finger</keyword>
<feature type="compositionally biased region" description="Low complexity" evidence="12">
    <location>
        <begin position="809"/>
        <end position="838"/>
    </location>
</feature>
<dbReference type="FunFam" id="3.30.160.60:FF:002606">
    <property type="entry name" value="Zinc finger protein, putative"/>
    <property type="match status" value="1"/>
</dbReference>
<feature type="compositionally biased region" description="Low complexity" evidence="12">
    <location>
        <begin position="997"/>
        <end position="1020"/>
    </location>
</feature>
<comment type="similarity">
    <text evidence="2">Belongs to the krueppel C2H2-type zinc-finger protein family.</text>
</comment>
<dbReference type="AlphaFoldDB" id="A0A914CC32"/>
<dbReference type="FunFam" id="3.30.160.60:FF:001370">
    <property type="entry name" value="Zinc finger protein"/>
    <property type="match status" value="1"/>
</dbReference>
<dbReference type="Proteomes" id="UP000887540">
    <property type="component" value="Unplaced"/>
</dbReference>
<feature type="region of interest" description="Disordered" evidence="12">
    <location>
        <begin position="312"/>
        <end position="340"/>
    </location>
</feature>
<dbReference type="WBParaSite" id="ACRNAN_Path_832.g3177.t1">
    <property type="protein sequence ID" value="ACRNAN_Path_832.g3177.t1"/>
    <property type="gene ID" value="ACRNAN_Path_832.g3177"/>
</dbReference>
<keyword evidence="9" id="KW-0804">Transcription</keyword>
<evidence type="ECO:0000256" key="8">
    <source>
        <dbReference type="ARBA" id="ARBA00023125"/>
    </source>
</evidence>
<feature type="domain" description="C2H2-type" evidence="14">
    <location>
        <begin position="664"/>
        <end position="693"/>
    </location>
</feature>
<evidence type="ECO:0000313" key="15">
    <source>
        <dbReference type="Proteomes" id="UP000887540"/>
    </source>
</evidence>
<dbReference type="PROSITE" id="PS50097">
    <property type="entry name" value="BTB"/>
    <property type="match status" value="1"/>
</dbReference>
<feature type="domain" description="BTB" evidence="13">
    <location>
        <begin position="41"/>
        <end position="106"/>
    </location>
</feature>
<evidence type="ECO:0000256" key="7">
    <source>
        <dbReference type="ARBA" id="ARBA00023015"/>
    </source>
</evidence>
<feature type="compositionally biased region" description="Acidic residues" evidence="12">
    <location>
        <begin position="321"/>
        <end position="340"/>
    </location>
</feature>
<accession>A0A914CC32</accession>
<dbReference type="PROSITE" id="PS50157">
    <property type="entry name" value="ZINC_FINGER_C2H2_2"/>
    <property type="match status" value="7"/>
</dbReference>
<feature type="domain" description="C2H2-type" evidence="14">
    <location>
        <begin position="609"/>
        <end position="636"/>
    </location>
</feature>
<dbReference type="GO" id="GO:0001228">
    <property type="term" value="F:DNA-binding transcription activator activity, RNA polymerase II-specific"/>
    <property type="evidence" value="ECO:0007669"/>
    <property type="project" value="TreeGrafter"/>
</dbReference>
<dbReference type="Gene3D" id="1.25.40.420">
    <property type="match status" value="1"/>
</dbReference>
<feature type="compositionally biased region" description="Low complexity" evidence="12">
    <location>
        <begin position="956"/>
        <end position="971"/>
    </location>
</feature>
<keyword evidence="7" id="KW-0805">Transcription regulation</keyword>
<dbReference type="Gene3D" id="3.30.710.10">
    <property type="entry name" value="Potassium Channel Kv1.1, Chain A"/>
    <property type="match status" value="1"/>
</dbReference>
<feature type="region of interest" description="Disordered" evidence="12">
    <location>
        <begin position="791"/>
        <end position="838"/>
    </location>
</feature>
<feature type="region of interest" description="Disordered" evidence="12">
    <location>
        <begin position="997"/>
        <end position="1027"/>
    </location>
</feature>
<keyword evidence="6" id="KW-0862">Zinc</keyword>
<evidence type="ECO:0000256" key="3">
    <source>
        <dbReference type="ARBA" id="ARBA00022723"/>
    </source>
</evidence>
<evidence type="ECO:0000259" key="14">
    <source>
        <dbReference type="PROSITE" id="PS50157"/>
    </source>
</evidence>
<evidence type="ECO:0000256" key="6">
    <source>
        <dbReference type="ARBA" id="ARBA00022833"/>
    </source>
</evidence>
<keyword evidence="10" id="KW-0539">Nucleus</keyword>